<evidence type="ECO:0000313" key="3">
    <source>
        <dbReference type="EMBL" id="AXR06603.1"/>
    </source>
</evidence>
<dbReference type="OrthoDB" id="6196903at2"/>
<feature type="domain" description="SnoaL-like" evidence="2">
    <location>
        <begin position="41"/>
        <end position="151"/>
    </location>
</feature>
<keyword evidence="1" id="KW-0732">Signal</keyword>
<dbReference type="EMBL" id="CP031769">
    <property type="protein sequence ID" value="AXR06603.1"/>
    <property type="molecule type" value="Genomic_DNA"/>
</dbReference>
<protein>
    <submittedName>
        <fullName evidence="3">DUF4440 domain-containing protein</fullName>
    </submittedName>
</protein>
<reference evidence="3 4" key="1">
    <citation type="submission" date="2018-08" db="EMBL/GenBank/DDBJ databases">
        <title>Salinimonas sediminis sp. nov., a piezophilic bacterium isolated from a deep-sea sediment sample from the New Britain Trench.</title>
        <authorList>
            <person name="Cao J."/>
        </authorList>
    </citation>
    <scope>NUCLEOTIDE SEQUENCE [LARGE SCALE GENOMIC DNA]</scope>
    <source>
        <strain evidence="3 4">N102</strain>
    </source>
</reference>
<dbReference type="Pfam" id="PF13474">
    <property type="entry name" value="SnoaL_3"/>
    <property type="match status" value="1"/>
</dbReference>
<dbReference type="AlphaFoldDB" id="A0A346NM46"/>
<dbReference type="SUPFAM" id="SSF54427">
    <property type="entry name" value="NTF2-like"/>
    <property type="match status" value="1"/>
</dbReference>
<name>A0A346NM46_9ALTE</name>
<dbReference type="InterPro" id="IPR037401">
    <property type="entry name" value="SnoaL-like"/>
</dbReference>
<proteinExistence type="predicted"/>
<accession>A0A346NM46</accession>
<feature type="chain" id="PRO_5016897960" evidence="1">
    <location>
        <begin position="20"/>
        <end position="153"/>
    </location>
</feature>
<evidence type="ECO:0000256" key="1">
    <source>
        <dbReference type="SAM" id="SignalP"/>
    </source>
</evidence>
<feature type="signal peptide" evidence="1">
    <location>
        <begin position="1"/>
        <end position="19"/>
    </location>
</feature>
<dbReference type="Gene3D" id="3.10.450.50">
    <property type="match status" value="1"/>
</dbReference>
<evidence type="ECO:0000259" key="2">
    <source>
        <dbReference type="Pfam" id="PF13474"/>
    </source>
</evidence>
<keyword evidence="4" id="KW-1185">Reference proteome</keyword>
<organism evidence="3 4">
    <name type="scientific">Salinimonas sediminis</name>
    <dbReference type="NCBI Taxonomy" id="2303538"/>
    <lineage>
        <taxon>Bacteria</taxon>
        <taxon>Pseudomonadati</taxon>
        <taxon>Pseudomonadota</taxon>
        <taxon>Gammaproteobacteria</taxon>
        <taxon>Alteromonadales</taxon>
        <taxon>Alteromonadaceae</taxon>
        <taxon>Alteromonas/Salinimonas group</taxon>
        <taxon>Salinimonas</taxon>
    </lineage>
</organism>
<dbReference type="RefSeq" id="WP_117316682.1">
    <property type="nucleotide sequence ID" value="NZ_CP031769.1"/>
</dbReference>
<sequence length="153" mass="16878">MRKLLVTVILAAVSSSLFAHSDKTQKHPPTLSGSETAPGQVVLSFHEALREQNEIAAKSLLSKNVTIVEGGGIERSAQEYASHHMLSDMKFVSTLSSELLEHRVTEYRDSATSLLISVNTTEAGKTYRSFETAILTKRDGEWKIAHLHWSTAK</sequence>
<gene>
    <name evidence="3" type="ORF">D0Y50_09615</name>
</gene>
<dbReference type="InterPro" id="IPR032710">
    <property type="entry name" value="NTF2-like_dom_sf"/>
</dbReference>
<dbReference type="KEGG" id="salm:D0Y50_09615"/>
<evidence type="ECO:0000313" key="4">
    <source>
        <dbReference type="Proteomes" id="UP000262073"/>
    </source>
</evidence>
<dbReference type="Proteomes" id="UP000262073">
    <property type="component" value="Chromosome"/>
</dbReference>